<reference evidence="2" key="1">
    <citation type="submission" date="2021-01" db="EMBL/GenBank/DDBJ databases">
        <authorList>
            <person name="Corre E."/>
            <person name="Pelletier E."/>
            <person name="Niang G."/>
            <person name="Scheremetjew M."/>
            <person name="Finn R."/>
            <person name="Kale V."/>
            <person name="Holt S."/>
            <person name="Cochrane G."/>
            <person name="Meng A."/>
            <person name="Brown T."/>
            <person name="Cohen L."/>
        </authorList>
    </citation>
    <scope>NUCLEOTIDE SEQUENCE</scope>
    <source>
        <strain evidence="2">MM31A-1</strain>
    </source>
</reference>
<name>A0A6S8TXV5_9STRA</name>
<dbReference type="EMBL" id="HBIO01011072">
    <property type="protein sequence ID" value="CAE0463763.1"/>
    <property type="molecule type" value="Transcribed_RNA"/>
</dbReference>
<evidence type="ECO:0000313" key="3">
    <source>
        <dbReference type="EMBL" id="CAE0463763.1"/>
    </source>
</evidence>
<feature type="region of interest" description="Disordered" evidence="1">
    <location>
        <begin position="188"/>
        <end position="250"/>
    </location>
</feature>
<sequence>MPSELTNQVRAAITNFVASKTTDDEHVAIDILRAIKEETSNLMERQLVVDTFVSDPLKIYEGDMQFKKQVERIMKLMNVISCSRCSTKDGYSTIEAVIEIRKDSKCFGVNNSVRLTFLFQRVKLLDGSVPTEAENKEKIKNSNTHMGQIANPTHITYSIDYSKDHGQKKPLIVVEVYAKTDHQSVKDAIPMDVPDDNSEDLDGVGKGEELGNDSNLNVVEDDTSMTSFTQPLCNHDDSDDNDNDDRDRYQAYADPDNIEDFLTYTGLNLNAENSVFFLMTFPFYEHEWDILGFLLNSVFGGGNSDSDEDSDDFIDMSDKDE</sequence>
<dbReference type="AlphaFoldDB" id="A0A6S8TXV5"/>
<protein>
    <submittedName>
        <fullName evidence="2">Uncharacterized protein</fullName>
    </submittedName>
</protein>
<gene>
    <name evidence="2" type="ORF">CDEB00056_LOCUS8603</name>
    <name evidence="3" type="ORF">CDEB00056_LOCUS8604</name>
</gene>
<evidence type="ECO:0000313" key="2">
    <source>
        <dbReference type="EMBL" id="CAE0463762.1"/>
    </source>
</evidence>
<organism evidence="2">
    <name type="scientific">Chaetoceros debilis</name>
    <dbReference type="NCBI Taxonomy" id="122233"/>
    <lineage>
        <taxon>Eukaryota</taxon>
        <taxon>Sar</taxon>
        <taxon>Stramenopiles</taxon>
        <taxon>Ochrophyta</taxon>
        <taxon>Bacillariophyta</taxon>
        <taxon>Coscinodiscophyceae</taxon>
        <taxon>Chaetocerotophycidae</taxon>
        <taxon>Chaetocerotales</taxon>
        <taxon>Chaetocerotaceae</taxon>
        <taxon>Chaetoceros</taxon>
    </lineage>
</organism>
<proteinExistence type="predicted"/>
<evidence type="ECO:0000256" key="1">
    <source>
        <dbReference type="SAM" id="MobiDB-lite"/>
    </source>
</evidence>
<dbReference type="EMBL" id="HBIO01011071">
    <property type="protein sequence ID" value="CAE0463762.1"/>
    <property type="molecule type" value="Transcribed_RNA"/>
</dbReference>
<accession>A0A6S8TXV5</accession>
<feature type="compositionally biased region" description="Acidic residues" evidence="1">
    <location>
        <begin position="193"/>
        <end position="202"/>
    </location>
</feature>